<feature type="compositionally biased region" description="Polar residues" evidence="2">
    <location>
        <begin position="87"/>
        <end position="96"/>
    </location>
</feature>
<dbReference type="InParanoid" id="A0A673B3W1"/>
<reference evidence="3" key="3">
    <citation type="submission" date="2025-09" db="UniProtKB">
        <authorList>
            <consortium name="Ensembl"/>
        </authorList>
    </citation>
    <scope>IDENTIFICATION</scope>
</reference>
<dbReference type="GeneID" id="115427184"/>
<sequence length="405" mass="43592">MVTLITEQLRKQSLEEPYHKAFSFNVNASFPAVGSSPTVSWTACRPTQETSSAALSSSKTNLPDASSGIDSQWTRSRVGELLIRPEASNTGKTLQNSPPPPPPKRHCRSLSVPEDLSRCRSTWHPSAFKVWTPVRRGCHSGEVSVSASGASSLPLCGPSSSFTSSSLNSSSSPTFFSLALSSDSPLPWSFPWDPCDALKGPCSSSIAAPSSCSSSPAPLVSHSVLQRRFSLSPVQIQNTTVVLQPPQPFPASGLTYGSSGMEHPALSPSPTSACSTPPSSRRSLHPVLPRCHSQPCDMRRPRLKRRHDQDALPCPRPGLDFSKMTQIGNVGTLVCSTGGCIVPTSSQAEQHITFSPVEFLGRVSIGPLSESEEEDKRKKTATDEGQNMFFERDCTELDLNLIEEN</sequence>
<dbReference type="RefSeq" id="XP_030001492.1">
    <property type="nucleotide sequence ID" value="XM_030145632.1"/>
</dbReference>
<accession>A0A673B3W1</accession>
<reference evidence="3" key="1">
    <citation type="submission" date="2019-06" db="EMBL/GenBank/DDBJ databases">
        <authorList>
            <consortium name="Wellcome Sanger Institute Data Sharing"/>
        </authorList>
    </citation>
    <scope>NUCLEOTIDE SEQUENCE [LARGE SCALE GENOMIC DNA]</scope>
</reference>
<dbReference type="InterPro" id="IPR029356">
    <property type="entry name" value="FAM53"/>
</dbReference>
<dbReference type="Ensembl" id="ENSSORT00005037879.1">
    <property type="protein sequence ID" value="ENSSORP00005036911.1"/>
    <property type="gene ID" value="ENSSORG00005017357.1"/>
</dbReference>
<evidence type="ECO:0000313" key="3">
    <source>
        <dbReference type="Ensembl" id="ENSSORP00005036911.1"/>
    </source>
</evidence>
<evidence type="ECO:0000256" key="2">
    <source>
        <dbReference type="SAM" id="MobiDB-lite"/>
    </source>
</evidence>
<protein>
    <submittedName>
        <fullName evidence="3">Protein FAM53C-like</fullName>
    </submittedName>
</protein>
<dbReference type="PANTHER" id="PTHR28567:SF4">
    <property type="entry name" value="PROTEIN FAM53C"/>
    <property type="match status" value="1"/>
</dbReference>
<dbReference type="Proteomes" id="UP000472271">
    <property type="component" value="Chromosome 10"/>
</dbReference>
<dbReference type="RefSeq" id="XP_030001493.1">
    <property type="nucleotide sequence ID" value="XM_030145633.1"/>
</dbReference>
<evidence type="ECO:0000256" key="1">
    <source>
        <dbReference type="ARBA" id="ARBA00010984"/>
    </source>
</evidence>
<feature type="region of interest" description="Disordered" evidence="2">
    <location>
        <begin position="84"/>
        <end position="110"/>
    </location>
</feature>
<dbReference type="Pfam" id="PF15242">
    <property type="entry name" value="FAM53"/>
    <property type="match status" value="1"/>
</dbReference>
<keyword evidence="4" id="KW-1185">Reference proteome</keyword>
<dbReference type="GO" id="GO:0006606">
    <property type="term" value="P:protein import into nucleus"/>
    <property type="evidence" value="ECO:0007669"/>
    <property type="project" value="TreeGrafter"/>
</dbReference>
<comment type="similarity">
    <text evidence="1">Belongs to the FAM53 family.</text>
</comment>
<dbReference type="PANTHER" id="PTHR28567">
    <property type="entry name" value="PROTEIN FAM53A-LIKE ISOFORM X1"/>
    <property type="match status" value="1"/>
</dbReference>
<dbReference type="OrthoDB" id="10026856at2759"/>
<proteinExistence type="inferred from homology"/>
<name>A0A673B3W1_9TELE</name>
<evidence type="ECO:0000313" key="4">
    <source>
        <dbReference type="Proteomes" id="UP000472271"/>
    </source>
</evidence>
<organism evidence="3 4">
    <name type="scientific">Sphaeramia orbicularis</name>
    <name type="common">orbiculate cardinalfish</name>
    <dbReference type="NCBI Taxonomy" id="375764"/>
    <lineage>
        <taxon>Eukaryota</taxon>
        <taxon>Metazoa</taxon>
        <taxon>Chordata</taxon>
        <taxon>Craniata</taxon>
        <taxon>Vertebrata</taxon>
        <taxon>Euteleostomi</taxon>
        <taxon>Actinopterygii</taxon>
        <taxon>Neopterygii</taxon>
        <taxon>Teleostei</taxon>
        <taxon>Neoteleostei</taxon>
        <taxon>Acanthomorphata</taxon>
        <taxon>Gobiaria</taxon>
        <taxon>Kurtiformes</taxon>
        <taxon>Apogonoidei</taxon>
        <taxon>Apogonidae</taxon>
        <taxon>Apogoninae</taxon>
        <taxon>Sphaeramia</taxon>
    </lineage>
</organism>
<reference evidence="3" key="2">
    <citation type="submission" date="2025-08" db="UniProtKB">
        <authorList>
            <consortium name="Ensembl"/>
        </authorList>
    </citation>
    <scope>IDENTIFICATION</scope>
</reference>
<feature type="region of interest" description="Disordered" evidence="2">
    <location>
        <begin position="247"/>
        <end position="288"/>
    </location>
</feature>
<gene>
    <name evidence="3" type="primary">LOC115427184</name>
</gene>
<dbReference type="GO" id="GO:0005634">
    <property type="term" value="C:nucleus"/>
    <property type="evidence" value="ECO:0007669"/>
    <property type="project" value="TreeGrafter"/>
</dbReference>
<dbReference type="AlphaFoldDB" id="A0A673B3W1"/>
<feature type="compositionally biased region" description="Low complexity" evidence="2">
    <location>
        <begin position="264"/>
        <end position="281"/>
    </location>
</feature>